<evidence type="ECO:0000313" key="3">
    <source>
        <dbReference type="WBParaSite" id="SPAL_0000799300.1"/>
    </source>
</evidence>
<proteinExistence type="predicted"/>
<sequence>MSSFKWDEIDNILLNIPVEYIQATKQGQKIKWTKIFSDHAYLMVSAGLLNPTQLRTRHRTLQNKKPIEGEDNILPSNNSKIKMEDTAPEAKNAPVEPADEYFEDNPFDQIPKLMDSKLTVQINRFKPKAKFVAMADKAFCTYVQKLKAEGKFSNEAAFKLIYVIGIILSQECNKNTIMYNKKTKRILNSHKKYIKSLTKIVDIIKNVHEAKIRKLRSKFKTKTNKELLEVILKRLDNAKLVLENKIKRFKSSNLKQFFRSMPSIKKVSMLQKRLESDIDISTKNCVLEPSTAREFFIKLYGTKRKTVNDRKFKEFITIGKNQLKDKSPIITREILDHAIVTAAPFKKVGNDKVPAAMFKYVSAIKEFLIDMLLESLSTGKLPYKNFAASNTILLEKPGDPTKPESYRPISILNHSYKILTKTYTIVLEETTRNSVFRPTEQYACRKKISGCLSANLVDGLISSSTASFETTWVDFKKAYDSLLSPRIRSKVSLKVGEKVQKPFKQLNGLLQGCSLSPLLYICVSAYISYRLNAAVSKISFTTLNNSFHFNTNHIAYMDDMKLFCSSQKQLAYAINILKKSAKRIGLSTNNKKSFTLNKTSTCFPSLLPNESFKYLGLEQRVCTNFPKTILNVENKIINTINSAYKIEIGENDRAKAFKMIISPIMRYIGSNISFDCSEKPKDVINTLNHLNAKIKNQLILNKGWQLSLTAERFYMDRKDSGKGIPNVKLEFIKGMIEQVCALYNNAHKDLAPLFSIVKESLQLQKIKESGLLHILVEIGKELKIFNDLKLDKNSILIDEVDFTCDNKMASEINKMLHYRFQENLVVESSRKFWPKKRKEYIESLDINLSNKAYINLNSKAAVETTFLAISENQVYLPNFKNKLKSGKTTYCRHGCQEPEDLLHILQHCQFSLKKSIYSRHQDVCNIILNHLKKSPNEYTIREDELFQAKNTKLRNCRPDLVVLDFNKRVGFILDVAISAPGLMVKSYNLKYHKYAHNSLIKLDYTTNLNEVKKDINLEEELSKQSKCKIKTIPIIIGNCGEILKSTYEELSKAFPELNIKMLLNQCQRKAMLGSYYILKRHLNS</sequence>
<dbReference type="AlphaFoldDB" id="A0A0N5BQ19"/>
<dbReference type="InterPro" id="IPR043502">
    <property type="entry name" value="DNA/RNA_pol_sf"/>
</dbReference>
<dbReference type="PROSITE" id="PS50878">
    <property type="entry name" value="RT_POL"/>
    <property type="match status" value="1"/>
</dbReference>
<dbReference type="WBParaSite" id="SPAL_0000799300.1">
    <property type="protein sequence ID" value="SPAL_0000799300.1"/>
    <property type="gene ID" value="SPAL_0000799300"/>
</dbReference>
<dbReference type="PANTHER" id="PTHR35450">
    <property type="entry name" value="REVERSE TRANSCRIPTASE DOMAIN-CONTAINING PROTEIN"/>
    <property type="match status" value="1"/>
</dbReference>
<organism evidence="2 3">
    <name type="scientific">Strongyloides papillosus</name>
    <name type="common">Intestinal threadworm</name>
    <dbReference type="NCBI Taxonomy" id="174720"/>
    <lineage>
        <taxon>Eukaryota</taxon>
        <taxon>Metazoa</taxon>
        <taxon>Ecdysozoa</taxon>
        <taxon>Nematoda</taxon>
        <taxon>Chromadorea</taxon>
        <taxon>Rhabditida</taxon>
        <taxon>Tylenchina</taxon>
        <taxon>Panagrolaimomorpha</taxon>
        <taxon>Strongyloidoidea</taxon>
        <taxon>Strongyloididae</taxon>
        <taxon>Strongyloides</taxon>
    </lineage>
</organism>
<dbReference type="STRING" id="174720.A0A0N5BQ19"/>
<dbReference type="Pfam" id="PF00078">
    <property type="entry name" value="RVT_1"/>
    <property type="match status" value="1"/>
</dbReference>
<evidence type="ECO:0000313" key="2">
    <source>
        <dbReference type="Proteomes" id="UP000046392"/>
    </source>
</evidence>
<dbReference type="SUPFAM" id="SSF56672">
    <property type="entry name" value="DNA/RNA polymerases"/>
    <property type="match status" value="1"/>
</dbReference>
<name>A0A0N5BQ19_STREA</name>
<dbReference type="Proteomes" id="UP000046392">
    <property type="component" value="Unplaced"/>
</dbReference>
<dbReference type="PANTHER" id="PTHR35450:SF2">
    <property type="entry name" value="REVERSE TRANSCRIPTASE DOMAIN-CONTAINING PROTEIN"/>
    <property type="match status" value="1"/>
</dbReference>
<accession>A0A0N5BQ19</accession>
<feature type="domain" description="Reverse transcriptase" evidence="1">
    <location>
        <begin position="375"/>
        <end position="619"/>
    </location>
</feature>
<protein>
    <submittedName>
        <fullName evidence="3">Reverse transcriptase domain-containing protein</fullName>
    </submittedName>
</protein>
<dbReference type="CDD" id="cd01650">
    <property type="entry name" value="RT_nLTR_like"/>
    <property type="match status" value="1"/>
</dbReference>
<evidence type="ECO:0000259" key="1">
    <source>
        <dbReference type="PROSITE" id="PS50878"/>
    </source>
</evidence>
<reference evidence="3" key="1">
    <citation type="submission" date="2017-02" db="UniProtKB">
        <authorList>
            <consortium name="WormBaseParasite"/>
        </authorList>
    </citation>
    <scope>IDENTIFICATION</scope>
</reference>
<keyword evidence="2" id="KW-1185">Reference proteome</keyword>
<dbReference type="InterPro" id="IPR000477">
    <property type="entry name" value="RT_dom"/>
</dbReference>